<evidence type="ECO:0000313" key="2">
    <source>
        <dbReference type="Proteomes" id="UP000177785"/>
    </source>
</evidence>
<dbReference type="STRING" id="1802115.A2756_01200"/>
<accession>A0A1G2G589</accession>
<protein>
    <submittedName>
        <fullName evidence="1">Uncharacterized protein</fullName>
    </submittedName>
</protein>
<evidence type="ECO:0000313" key="1">
    <source>
        <dbReference type="EMBL" id="OGZ45222.1"/>
    </source>
</evidence>
<dbReference type="AlphaFoldDB" id="A0A1G2G589"/>
<dbReference type="EMBL" id="MHNL01000007">
    <property type="protein sequence ID" value="OGZ45222.1"/>
    <property type="molecule type" value="Genomic_DNA"/>
</dbReference>
<comment type="caution">
    <text evidence="1">The sequence shown here is derived from an EMBL/GenBank/DDBJ whole genome shotgun (WGS) entry which is preliminary data.</text>
</comment>
<organism evidence="1 2">
    <name type="scientific">Candidatus Ryanbacteria bacterium RIFCSPHIGHO2_01_FULL_48_27</name>
    <dbReference type="NCBI Taxonomy" id="1802115"/>
    <lineage>
        <taxon>Bacteria</taxon>
        <taxon>Candidatus Ryaniibacteriota</taxon>
    </lineage>
</organism>
<dbReference type="Proteomes" id="UP000177785">
    <property type="component" value="Unassembled WGS sequence"/>
</dbReference>
<sequence>MSPEMEKIYNTAFDLIELRLRKKEQVLPFTVVLEGSESKPIVSMYEQVVKDVTMQIKVIRNDLRQKVKNEKIVALCLCYDLTVTDPRTNEKTDAILIEVANKDNGTVNIYIPYSFNDEQIIKKPFQNASDQKYY</sequence>
<name>A0A1G2G589_9BACT</name>
<proteinExistence type="predicted"/>
<gene>
    <name evidence="1" type="ORF">A2756_01200</name>
</gene>
<reference evidence="1 2" key="1">
    <citation type="journal article" date="2016" name="Nat. Commun.">
        <title>Thousands of microbial genomes shed light on interconnected biogeochemical processes in an aquifer system.</title>
        <authorList>
            <person name="Anantharaman K."/>
            <person name="Brown C.T."/>
            <person name="Hug L.A."/>
            <person name="Sharon I."/>
            <person name="Castelle C.J."/>
            <person name="Probst A.J."/>
            <person name="Thomas B.C."/>
            <person name="Singh A."/>
            <person name="Wilkins M.J."/>
            <person name="Karaoz U."/>
            <person name="Brodie E.L."/>
            <person name="Williams K.H."/>
            <person name="Hubbard S.S."/>
            <person name="Banfield J.F."/>
        </authorList>
    </citation>
    <scope>NUCLEOTIDE SEQUENCE [LARGE SCALE GENOMIC DNA]</scope>
</reference>